<protein>
    <submittedName>
        <fullName evidence="1">Uncharacterized protein</fullName>
    </submittedName>
</protein>
<evidence type="ECO:0000313" key="1">
    <source>
        <dbReference type="EMBL" id="DAD82714.1"/>
    </source>
</evidence>
<accession>A0A8S5MKF6</accession>
<dbReference type="EMBL" id="BK014923">
    <property type="protein sequence ID" value="DAD82714.1"/>
    <property type="molecule type" value="Genomic_DNA"/>
</dbReference>
<sequence>MEQEILRSKIEKWCEKLAENDKKRFEDMGIGYLAPTYGYDWNKKYIRIWYASSNSRSSFAFVDQDGNIYKCAGWKAPAKGVRGFIDNPPMTLRDLYARG</sequence>
<organism evidence="1">
    <name type="scientific">Siphoviridae sp. ctrpg19</name>
    <dbReference type="NCBI Taxonomy" id="2826481"/>
    <lineage>
        <taxon>Viruses</taxon>
        <taxon>Duplodnaviria</taxon>
        <taxon>Heunggongvirae</taxon>
        <taxon>Uroviricota</taxon>
        <taxon>Caudoviricetes</taxon>
    </lineage>
</organism>
<proteinExistence type="predicted"/>
<reference evidence="1" key="1">
    <citation type="journal article" date="2021" name="Proc. Natl. Acad. Sci. U.S.A.">
        <title>A Catalog of Tens of Thousands of Viruses from Human Metagenomes Reveals Hidden Associations with Chronic Diseases.</title>
        <authorList>
            <person name="Tisza M.J."/>
            <person name="Buck C.B."/>
        </authorList>
    </citation>
    <scope>NUCLEOTIDE SEQUENCE</scope>
    <source>
        <strain evidence="1">Ctrpg19</strain>
    </source>
</reference>
<name>A0A8S5MKF6_9CAUD</name>
<dbReference type="Pfam" id="PF24835">
    <property type="entry name" value="DUF7717"/>
    <property type="match status" value="1"/>
</dbReference>
<dbReference type="InterPro" id="IPR056134">
    <property type="entry name" value="DUF7717"/>
</dbReference>